<evidence type="ECO:0000256" key="6">
    <source>
        <dbReference type="ARBA" id="ARBA00022806"/>
    </source>
</evidence>
<comment type="cofactor">
    <cofactor evidence="15">
        <name>Mg(2+)</name>
        <dbReference type="ChEBI" id="CHEBI:18420"/>
    </cofactor>
    <text evidence="15">Binds 1 Mg(2+) ion per subunit.</text>
</comment>
<dbReference type="PANTHER" id="PTHR11070">
    <property type="entry name" value="UVRD / RECB / PCRA DNA HELICASE FAMILY MEMBER"/>
    <property type="match status" value="1"/>
</dbReference>
<evidence type="ECO:0000256" key="5">
    <source>
        <dbReference type="ARBA" id="ARBA00022801"/>
    </source>
</evidence>
<dbReference type="Proteomes" id="UP000032352">
    <property type="component" value="Chromosome"/>
</dbReference>
<dbReference type="GO" id="GO:0005524">
    <property type="term" value="F:ATP binding"/>
    <property type="evidence" value="ECO:0007669"/>
    <property type="project" value="UniProtKB-UniRule"/>
</dbReference>
<evidence type="ECO:0000256" key="1">
    <source>
        <dbReference type="ARBA" id="ARBA00022722"/>
    </source>
</evidence>
<comment type="subunit">
    <text evidence="15">Heterotrimer of RecB, RecC and RecD. All subunits contribute to DNA-binding. Interacts with RecA.</text>
</comment>
<dbReference type="Gene3D" id="3.90.320.10">
    <property type="match status" value="1"/>
</dbReference>
<comment type="domain">
    <text evidence="15">The N-terminal DNA-binding domain is a ssDNA-dependent ATPase and has ATP-dependent 3'-5' helicase function. This domain interacts with RecC.</text>
</comment>
<comment type="domain">
    <text evidence="15">The C-terminal domain has nuclease activity and interacts with RecD. It interacts with RecA, facilitating its loading onto ssDNA.</text>
</comment>
<dbReference type="Gene3D" id="1.10.3170.10">
    <property type="entry name" value="Recbcd, chain B, domain 2"/>
    <property type="match status" value="1"/>
</dbReference>
<dbReference type="Gene3D" id="1.10.486.10">
    <property type="entry name" value="PCRA, domain 4"/>
    <property type="match status" value="1"/>
</dbReference>
<comment type="catalytic activity">
    <reaction evidence="14 15">
        <text>ATP + H2O = ADP + phosphate + H(+)</text>
        <dbReference type="Rhea" id="RHEA:13065"/>
        <dbReference type="ChEBI" id="CHEBI:15377"/>
        <dbReference type="ChEBI" id="CHEBI:15378"/>
        <dbReference type="ChEBI" id="CHEBI:30616"/>
        <dbReference type="ChEBI" id="CHEBI:43474"/>
        <dbReference type="ChEBI" id="CHEBI:456216"/>
        <dbReference type="EC" id="5.6.2.4"/>
    </reaction>
</comment>
<gene>
    <name evidence="15 20" type="primary">recB</name>
    <name evidence="20" type="ORF">SG34_013125</name>
</gene>
<dbReference type="InterPro" id="IPR027417">
    <property type="entry name" value="P-loop_NTPase"/>
</dbReference>
<keyword evidence="3 15" id="KW-0547">Nucleotide-binding</keyword>
<evidence type="ECO:0000256" key="8">
    <source>
        <dbReference type="ARBA" id="ARBA00022840"/>
    </source>
</evidence>
<dbReference type="Gene3D" id="3.40.50.300">
    <property type="entry name" value="P-loop containing nucleotide triphosphate hydrolases"/>
    <property type="match status" value="2"/>
</dbReference>
<evidence type="ECO:0000256" key="9">
    <source>
        <dbReference type="ARBA" id="ARBA00022842"/>
    </source>
</evidence>
<keyword evidence="10 15" id="KW-0238">DNA-binding</keyword>
<comment type="similarity">
    <text evidence="15">Belongs to the helicase family. UvrD subfamily.</text>
</comment>
<evidence type="ECO:0000256" key="11">
    <source>
        <dbReference type="ARBA" id="ARBA00023204"/>
    </source>
</evidence>
<feature type="binding site" evidence="15">
    <location>
        <position position="950"/>
    </location>
    <ligand>
        <name>Mg(2+)</name>
        <dbReference type="ChEBI" id="CHEBI:18420"/>
    </ligand>
</feature>
<feature type="binding site" evidence="15">
    <location>
        <position position="1102"/>
    </location>
    <ligand>
        <name>Mg(2+)</name>
        <dbReference type="ChEBI" id="CHEBI:18420"/>
    </ligand>
</feature>
<sequence length="1227" mass="138816">MTFAANNLVAHEIPLTGKHLIEASAGTGKTFNITRLYLRLLLEQKLPVEQILVMTFTKDATEELRGRIGAFIRSAINDWHRLVDSDPYFAALAEKVTADEAGFLLKKALLFLDEAAIFTIHGFCKRVLSQHAFASGMAFNSQMEASDQELLLEACQDWYRVLAQQSPQQFELLAAFWGDPQTFLSHFSKAVRQVVLCGELETVSAANIRQGFLAKVQQALYALEHHDEMLSLALIEVKTGQEQQKRRQELSALKAWLAAMLEDIETFKEKMPDAFIDGRRFSRSKHKQQLVDIFTPVNEVKAAVKSLQQNLDKAQAYVVVKQGLDYISEQLAGKKQQQNMLSFDDLISRLKHCLTDDGNPQLAQVLFAQFPVALVDEFQDTDPLQFAILKAIYFQQPDTALFMIGDPKQAIYGFRGGDVFTYLSARNLCDYQWLMDTNWRSSPEMIRGYNRLFYGNHLEGKPVAVFGYGIPYVPVKASPAAAEKSLPGPGQHALEFVHFTASDENGEQQEKKKAPVRAKVKQDFRPVMAGWCAGEIARLLAGGEENTLAARDIAILVRDGSEAAAIKQALQELGLASVFLSNKANLLHSEQTEQFLCLLKGVLYVENERLYTAALACGLLGFTPAKLYRLQRDELGWQELKFRFLALRQEWQHKGFITMALKLMHEHFVIRGEEQDRALTNLLHLFEILQSASQRHRQPQELLYYLEQEILKDNPESETELRLESDANLIKIVTQHGSKGLEYPVVFIPFATRHKDPLRFGNRNIALVEYHDSSGRQKLSLDGSSEARQAMADEAYAESIRLLYVAVTRAEQRCYILTAEFEQYFNSPLGKTLKWQKEQDILASLHQLADEHPGVIGVKEICEPVAPEPRAGQSDTAMELTPAAFHGKIERDWWLSSFSALSRNLRHGGVSTPDRDGETGVSIPTSAELLDSTLLRFNLAKGAHTGNLLHDIFEHLDFSRPNWQESMKWPLVKYGELTPGYSEQDLTAWLKQVLMTPLLQSDGTEAAEGTVNWCLADIPVEQTLRESEFYFPMSRTRVAELARLLTRHRQLSHRCLSAPGQQHGQLSAAKNVSLPAYQQLKGMMHGFIDLVFEYQGKYYLSDYKSSHLGNGFHAYKPAALLANIQDNYYDLQYLIYALALHRHLAYALEDYDPGQHFGGIYYFYLRGMTDDAKHAGCGVYYRHIDLQELTALDAIFAGEHYQDKGQDKGQEKDQDHDKNEGEQEYAS</sequence>
<comment type="function">
    <text evidence="15">A helicase/nuclease that prepares dsDNA breaks (DSB) for recombinational DNA repair. Binds to DSBs and unwinds DNA via a highly rapid and processive ATP-dependent bidirectional helicase activity. Unwinds dsDNA until it encounters a Chi (crossover hotspot instigator) sequence from the 3' direction. Cuts ssDNA a few nucleotides 3' to the Chi site. The properties and activities of the enzyme are changed at Chi. The Chi-altered holoenzyme produces a long 3'-ssDNA overhang and facilitates RecA-binding to the ssDNA for homologous DNA recombination and repair. Holoenzyme degrades any linearized DNA that is unable to undergo homologous recombination. In the holoenzyme this subunit contributes ATPase, 3'-5' helicase, exonuclease activity and loads RecA onto ssDNA.</text>
</comment>
<proteinExistence type="inferred from homology"/>
<dbReference type="EMBL" id="CP059733">
    <property type="protein sequence ID" value="WDE07751.1"/>
    <property type="molecule type" value="Genomic_DNA"/>
</dbReference>
<dbReference type="PROSITE" id="PS51198">
    <property type="entry name" value="UVRD_HELICASE_ATP_BIND"/>
    <property type="match status" value="1"/>
</dbReference>
<dbReference type="EC" id="3.1.11.5" evidence="15"/>
<dbReference type="SUPFAM" id="SSF52980">
    <property type="entry name" value="Restriction endonuclease-like"/>
    <property type="match status" value="1"/>
</dbReference>
<evidence type="ECO:0000313" key="20">
    <source>
        <dbReference type="EMBL" id="WDE07751.1"/>
    </source>
</evidence>
<dbReference type="InterPro" id="IPR004586">
    <property type="entry name" value="RecB"/>
</dbReference>
<feature type="region of interest" description="Disordered" evidence="17">
    <location>
        <begin position="1203"/>
        <end position="1227"/>
    </location>
</feature>
<evidence type="ECO:0000259" key="18">
    <source>
        <dbReference type="PROSITE" id="PS51198"/>
    </source>
</evidence>
<dbReference type="AlphaFoldDB" id="A0AAE9Z6P1"/>
<dbReference type="RefSeq" id="WP_044841555.1">
    <property type="nucleotide sequence ID" value="NZ_CP059733.1"/>
</dbReference>
<keyword evidence="21" id="KW-1185">Reference proteome</keyword>
<dbReference type="GO" id="GO:0005829">
    <property type="term" value="C:cytosol"/>
    <property type="evidence" value="ECO:0007669"/>
    <property type="project" value="TreeGrafter"/>
</dbReference>
<evidence type="ECO:0000256" key="15">
    <source>
        <dbReference type="HAMAP-Rule" id="MF_01485"/>
    </source>
</evidence>
<dbReference type="GO" id="GO:0003677">
    <property type="term" value="F:DNA binding"/>
    <property type="evidence" value="ECO:0007669"/>
    <property type="project" value="UniProtKB-UniRule"/>
</dbReference>
<keyword evidence="9 15" id="KW-0460">Magnesium</keyword>
<dbReference type="NCBIfam" id="TIGR00609">
    <property type="entry name" value="recB"/>
    <property type="match status" value="1"/>
</dbReference>
<keyword evidence="8 15" id="KW-0067">ATP-binding</keyword>
<name>A0AAE9Z6P1_9GAMM</name>
<evidence type="ECO:0000313" key="21">
    <source>
        <dbReference type="Proteomes" id="UP000032352"/>
    </source>
</evidence>
<evidence type="ECO:0000256" key="4">
    <source>
        <dbReference type="ARBA" id="ARBA00022763"/>
    </source>
</evidence>
<keyword evidence="7 15" id="KW-0269">Exonuclease</keyword>
<keyword evidence="11 15" id="KW-0234">DNA repair</keyword>
<dbReference type="Pfam" id="PF00580">
    <property type="entry name" value="UvrD-helicase"/>
    <property type="match status" value="1"/>
</dbReference>
<comment type="miscellaneous">
    <text evidence="15">In the RecBCD complex, RecB has a slow 3'-5' helicase, an exonuclease activity and loads RecA onto ssDNA, RecD has a fast 5'-3' helicase activity, while RecC stimulates the ATPase and processivity of the RecB helicase and contributes to recognition of the Chi site.</text>
</comment>
<dbReference type="PROSITE" id="PS51217">
    <property type="entry name" value="UVRD_HELICASE_CTER"/>
    <property type="match status" value="1"/>
</dbReference>
<keyword evidence="4 15" id="KW-0227">DNA damage</keyword>
<feature type="region of interest" description="DNA-binding and helicase activity, interacts with RecC" evidence="15">
    <location>
        <begin position="1"/>
        <end position="834"/>
    </location>
</feature>
<reference evidence="20 21" key="1">
    <citation type="journal article" date="2015" name="Genome Announc.">
        <title>Draft Genome Sequences of Marine Isolates of Thalassomonas viridans and Thalassomonas actiniarum.</title>
        <authorList>
            <person name="Olonade I."/>
            <person name="van Zyl L.J."/>
            <person name="Trindade M."/>
        </authorList>
    </citation>
    <scope>NUCLEOTIDE SEQUENCE [LARGE SCALE GENOMIC DNA]</scope>
    <source>
        <strain evidence="20 21">XOM25</strain>
    </source>
</reference>
<feature type="binding site" evidence="15">
    <location>
        <position position="1089"/>
    </location>
    <ligand>
        <name>Mg(2+)</name>
        <dbReference type="ChEBI" id="CHEBI:18420"/>
    </ligand>
</feature>
<dbReference type="GO" id="GO:0000724">
    <property type="term" value="P:double-strand break repair via homologous recombination"/>
    <property type="evidence" value="ECO:0007669"/>
    <property type="project" value="UniProtKB-UniRule"/>
</dbReference>
<dbReference type="CDD" id="cd22352">
    <property type="entry name" value="RecB_C-like"/>
    <property type="match status" value="1"/>
</dbReference>
<keyword evidence="6 15" id="KW-0347">Helicase</keyword>
<feature type="active site" description="For nuclease activity" evidence="15">
    <location>
        <position position="1102"/>
    </location>
</feature>
<dbReference type="InterPro" id="IPR014016">
    <property type="entry name" value="UvrD-like_ATP-bd"/>
</dbReference>
<organism evidence="20 21">
    <name type="scientific">Thalassomonas viridans</name>
    <dbReference type="NCBI Taxonomy" id="137584"/>
    <lineage>
        <taxon>Bacteria</taxon>
        <taxon>Pseudomonadati</taxon>
        <taxon>Pseudomonadota</taxon>
        <taxon>Gammaproteobacteria</taxon>
        <taxon>Alteromonadales</taxon>
        <taxon>Colwelliaceae</taxon>
        <taxon>Thalassomonas</taxon>
    </lineage>
</organism>
<dbReference type="EC" id="5.6.2.4" evidence="15"/>
<evidence type="ECO:0000256" key="7">
    <source>
        <dbReference type="ARBA" id="ARBA00022839"/>
    </source>
</evidence>
<protein>
    <recommendedName>
        <fullName evidence="15">RecBCD enzyme subunit RecB</fullName>
        <ecNumber evidence="15">3.1.11.5</ecNumber>
        <ecNumber evidence="15">5.6.2.4</ecNumber>
    </recommendedName>
    <alternativeName>
        <fullName evidence="15">DNA 3'-5' helicase subunit RecB</fullName>
    </alternativeName>
    <alternativeName>
        <fullName evidence="15">Exonuclease V subunit RecB</fullName>
        <shortName evidence="15">ExoV subunit RecB</shortName>
    </alternativeName>
    <alternativeName>
        <fullName evidence="15">Helicase/nuclease RecBCD subunit RecB</fullName>
    </alternativeName>
</protein>
<evidence type="ECO:0000256" key="2">
    <source>
        <dbReference type="ARBA" id="ARBA00022723"/>
    </source>
</evidence>
<dbReference type="GO" id="GO:0000287">
    <property type="term" value="F:magnesium ion binding"/>
    <property type="evidence" value="ECO:0007669"/>
    <property type="project" value="UniProtKB-UniRule"/>
</dbReference>
<dbReference type="KEGG" id="tvd:SG34_013125"/>
<keyword evidence="12 15" id="KW-0413">Isomerase</keyword>
<evidence type="ECO:0000256" key="16">
    <source>
        <dbReference type="PROSITE-ProRule" id="PRU00560"/>
    </source>
</evidence>
<feature type="domain" description="UvrD-like helicase ATP-binding" evidence="18">
    <location>
        <begin position="2"/>
        <end position="442"/>
    </location>
</feature>
<evidence type="ECO:0000256" key="17">
    <source>
        <dbReference type="SAM" id="MobiDB-lite"/>
    </source>
</evidence>
<feature type="domain" description="UvrD-like helicase C-terminal" evidence="19">
    <location>
        <begin position="477"/>
        <end position="740"/>
    </location>
</feature>
<evidence type="ECO:0000256" key="14">
    <source>
        <dbReference type="ARBA" id="ARBA00048988"/>
    </source>
</evidence>
<dbReference type="HAMAP" id="MF_01485">
    <property type="entry name" value="RecB"/>
    <property type="match status" value="1"/>
</dbReference>
<dbReference type="InterPro" id="IPR011604">
    <property type="entry name" value="PDDEXK-like_dom_sf"/>
</dbReference>
<dbReference type="GO" id="GO:0008854">
    <property type="term" value="F:exodeoxyribonuclease V activity"/>
    <property type="evidence" value="ECO:0007669"/>
    <property type="project" value="UniProtKB-EC"/>
</dbReference>
<dbReference type="Pfam" id="PF13361">
    <property type="entry name" value="UvrD_C"/>
    <property type="match status" value="1"/>
</dbReference>
<keyword evidence="1 15" id="KW-0540">Nuclease</keyword>
<evidence type="ECO:0000259" key="19">
    <source>
        <dbReference type="PROSITE" id="PS51217"/>
    </source>
</evidence>
<dbReference type="PANTHER" id="PTHR11070:SF23">
    <property type="entry name" value="RECBCD ENZYME SUBUNIT RECB"/>
    <property type="match status" value="1"/>
</dbReference>
<dbReference type="SUPFAM" id="SSF52540">
    <property type="entry name" value="P-loop containing nucleoside triphosphate hydrolases"/>
    <property type="match status" value="1"/>
</dbReference>
<dbReference type="GO" id="GO:0043138">
    <property type="term" value="F:3'-5' DNA helicase activity"/>
    <property type="evidence" value="ECO:0007669"/>
    <property type="project" value="UniProtKB-UniRule"/>
</dbReference>
<evidence type="ECO:0000256" key="10">
    <source>
        <dbReference type="ARBA" id="ARBA00023125"/>
    </source>
</evidence>
<comment type="catalytic activity">
    <reaction evidence="13 15">
        <text>Couples ATP hydrolysis with the unwinding of duplex DNA by translocating in the 3'-5' direction.</text>
        <dbReference type="EC" id="5.6.2.4"/>
    </reaction>
</comment>
<accession>A0AAE9Z6P1</accession>
<dbReference type="InterPro" id="IPR014017">
    <property type="entry name" value="DNA_helicase_UvrD-like_C"/>
</dbReference>
<evidence type="ECO:0000256" key="3">
    <source>
        <dbReference type="ARBA" id="ARBA00022741"/>
    </source>
</evidence>
<evidence type="ECO:0000256" key="13">
    <source>
        <dbReference type="ARBA" id="ARBA00034617"/>
    </source>
</evidence>
<dbReference type="InterPro" id="IPR000212">
    <property type="entry name" value="DNA_helicase_UvrD/REP"/>
</dbReference>
<reference evidence="20 21" key="2">
    <citation type="journal article" date="2022" name="Mar. Drugs">
        <title>Bioassay-Guided Fractionation Leads to the Detection of Cholic Acid Generated by the Rare Thalassomonas sp.</title>
        <authorList>
            <person name="Pheiffer F."/>
            <person name="Schneider Y.K."/>
            <person name="Hansen E.H."/>
            <person name="Andersen J.H."/>
            <person name="Isaksson J."/>
            <person name="Busche T."/>
            <person name="R C."/>
            <person name="Kalinowski J."/>
            <person name="Zyl L.V."/>
            <person name="Trindade M."/>
        </authorList>
    </citation>
    <scope>NUCLEOTIDE SEQUENCE [LARGE SCALE GENOMIC DNA]</scope>
    <source>
        <strain evidence="20 21">XOM25</strain>
    </source>
</reference>
<feature type="compositionally biased region" description="Basic and acidic residues" evidence="17">
    <location>
        <begin position="1203"/>
        <end position="1221"/>
    </location>
</feature>
<feature type="binding site" evidence="16">
    <location>
        <begin position="23"/>
        <end position="30"/>
    </location>
    <ligand>
        <name>ATP</name>
        <dbReference type="ChEBI" id="CHEBI:30616"/>
    </ligand>
</feature>
<evidence type="ECO:0000256" key="12">
    <source>
        <dbReference type="ARBA" id="ARBA00023235"/>
    </source>
</evidence>
<comment type="catalytic activity">
    <reaction evidence="15">
        <text>Exonucleolytic cleavage (in the presence of ATP) in either 5'- to 3'- or 3'- to 5'-direction to yield 5'-phosphooligonucleotides.</text>
        <dbReference type="EC" id="3.1.11.5"/>
    </reaction>
</comment>
<keyword evidence="2 15" id="KW-0479">Metal-binding</keyword>
<dbReference type="InterPro" id="IPR011335">
    <property type="entry name" value="Restrct_endonuc-II-like"/>
</dbReference>
<keyword evidence="5 15" id="KW-0378">Hydrolase</keyword>
<dbReference type="GO" id="GO:0009338">
    <property type="term" value="C:exodeoxyribonuclease V complex"/>
    <property type="evidence" value="ECO:0007669"/>
    <property type="project" value="TreeGrafter"/>
</dbReference>
<feature type="region of interest" description="Nuclease activity, interacts with RecD and RecA" evidence="15">
    <location>
        <begin position="892"/>
        <end position="1227"/>
    </location>
</feature>